<name>A0AAV5U529_9BILA</name>
<dbReference type="AlphaFoldDB" id="A0AAV5U529"/>
<feature type="region of interest" description="Disordered" evidence="1">
    <location>
        <begin position="65"/>
        <end position="86"/>
    </location>
</feature>
<gene>
    <name evidence="2" type="ORF">PENTCL1PPCAC_23383</name>
</gene>
<feature type="non-terminal residue" evidence="2">
    <location>
        <position position="86"/>
    </location>
</feature>
<feature type="compositionally biased region" description="Low complexity" evidence="1">
    <location>
        <begin position="69"/>
        <end position="80"/>
    </location>
</feature>
<organism evidence="2 3">
    <name type="scientific">Pristionchus entomophagus</name>
    <dbReference type="NCBI Taxonomy" id="358040"/>
    <lineage>
        <taxon>Eukaryota</taxon>
        <taxon>Metazoa</taxon>
        <taxon>Ecdysozoa</taxon>
        <taxon>Nematoda</taxon>
        <taxon>Chromadorea</taxon>
        <taxon>Rhabditida</taxon>
        <taxon>Rhabditina</taxon>
        <taxon>Diplogasteromorpha</taxon>
        <taxon>Diplogasteroidea</taxon>
        <taxon>Neodiplogasteridae</taxon>
        <taxon>Pristionchus</taxon>
    </lineage>
</organism>
<evidence type="ECO:0000256" key="1">
    <source>
        <dbReference type="SAM" id="MobiDB-lite"/>
    </source>
</evidence>
<comment type="caution">
    <text evidence="2">The sequence shown here is derived from an EMBL/GenBank/DDBJ whole genome shotgun (WGS) entry which is preliminary data.</text>
</comment>
<evidence type="ECO:0000313" key="3">
    <source>
        <dbReference type="Proteomes" id="UP001432027"/>
    </source>
</evidence>
<dbReference type="Proteomes" id="UP001432027">
    <property type="component" value="Unassembled WGS sequence"/>
</dbReference>
<proteinExistence type="predicted"/>
<dbReference type="EMBL" id="BTSX01000005">
    <property type="protein sequence ID" value="GMT01209.1"/>
    <property type="molecule type" value="Genomic_DNA"/>
</dbReference>
<reference evidence="2" key="1">
    <citation type="submission" date="2023-10" db="EMBL/GenBank/DDBJ databases">
        <title>Genome assembly of Pristionchus species.</title>
        <authorList>
            <person name="Yoshida K."/>
            <person name="Sommer R.J."/>
        </authorList>
    </citation>
    <scope>NUCLEOTIDE SEQUENCE</scope>
    <source>
        <strain evidence="2">RS0144</strain>
    </source>
</reference>
<evidence type="ECO:0000313" key="2">
    <source>
        <dbReference type="EMBL" id="GMT01209.1"/>
    </source>
</evidence>
<accession>A0AAV5U529</accession>
<keyword evidence="3" id="KW-1185">Reference proteome</keyword>
<sequence length="86" mass="9717">MSSDSSFDYVGIGYAENRSSDDYYERQGVGRKRDFYSFGLGNATLKLPHKDNAADRFIIRVHKERETPRPTSLSLTYTTSGGNESQ</sequence>
<protein>
    <submittedName>
        <fullName evidence="2">Uncharacterized protein</fullName>
    </submittedName>
</protein>